<evidence type="ECO:0000313" key="3">
    <source>
        <dbReference type="Proteomes" id="UP000838878"/>
    </source>
</evidence>
<name>A0A8J9V7N7_9NEOP</name>
<keyword evidence="1" id="KW-0732">Signal</keyword>
<dbReference type="Proteomes" id="UP000838878">
    <property type="component" value="Chromosome 11"/>
</dbReference>
<dbReference type="OrthoDB" id="10409703at2759"/>
<feature type="signal peptide" evidence="1">
    <location>
        <begin position="1"/>
        <end position="21"/>
    </location>
</feature>
<sequence length="105" mass="12201">MASSSLIFFVTTIMMIQCSLRNEVADNYAVEANDAVETQNLYNLKRQSDLLANVEDHNTRGVPLKQYRRKKGYIFPGRPWRPYYKLLTFKKDPKKVVIPSLIAVY</sequence>
<feature type="chain" id="PRO_5035455516" evidence="1">
    <location>
        <begin position="22"/>
        <end position="105"/>
    </location>
</feature>
<reference evidence="2" key="1">
    <citation type="submission" date="2021-12" db="EMBL/GenBank/DDBJ databases">
        <authorList>
            <person name="Martin H S."/>
        </authorList>
    </citation>
    <scope>NUCLEOTIDE SEQUENCE</scope>
</reference>
<organism evidence="2 3">
    <name type="scientific">Brenthis ino</name>
    <name type="common">lesser marbled fritillary</name>
    <dbReference type="NCBI Taxonomy" id="405034"/>
    <lineage>
        <taxon>Eukaryota</taxon>
        <taxon>Metazoa</taxon>
        <taxon>Ecdysozoa</taxon>
        <taxon>Arthropoda</taxon>
        <taxon>Hexapoda</taxon>
        <taxon>Insecta</taxon>
        <taxon>Pterygota</taxon>
        <taxon>Neoptera</taxon>
        <taxon>Endopterygota</taxon>
        <taxon>Lepidoptera</taxon>
        <taxon>Glossata</taxon>
        <taxon>Ditrysia</taxon>
        <taxon>Papilionoidea</taxon>
        <taxon>Nymphalidae</taxon>
        <taxon>Heliconiinae</taxon>
        <taxon>Argynnini</taxon>
        <taxon>Brenthis</taxon>
    </lineage>
</organism>
<accession>A0A8J9V7N7</accession>
<feature type="non-terminal residue" evidence="2">
    <location>
        <position position="105"/>
    </location>
</feature>
<evidence type="ECO:0000313" key="2">
    <source>
        <dbReference type="EMBL" id="CAH0716873.1"/>
    </source>
</evidence>
<dbReference type="EMBL" id="OV170231">
    <property type="protein sequence ID" value="CAH0716873.1"/>
    <property type="molecule type" value="Genomic_DNA"/>
</dbReference>
<proteinExistence type="predicted"/>
<dbReference type="AlphaFoldDB" id="A0A8J9V7N7"/>
<keyword evidence="3" id="KW-1185">Reference proteome</keyword>
<protein>
    <submittedName>
        <fullName evidence="2">Uncharacterized protein</fullName>
    </submittedName>
</protein>
<gene>
    <name evidence="2" type="ORF">BINO364_LOCUS3549</name>
</gene>
<evidence type="ECO:0000256" key="1">
    <source>
        <dbReference type="SAM" id="SignalP"/>
    </source>
</evidence>